<feature type="non-terminal residue" evidence="2">
    <location>
        <position position="1"/>
    </location>
</feature>
<gene>
    <name evidence="2" type="ORF">KUF71_020258</name>
</gene>
<name>A0AAE1L976_9NEOP</name>
<keyword evidence="3" id="KW-1185">Reference proteome</keyword>
<evidence type="ECO:0000256" key="1">
    <source>
        <dbReference type="SAM" id="MobiDB-lite"/>
    </source>
</evidence>
<feature type="region of interest" description="Disordered" evidence="1">
    <location>
        <begin position="130"/>
        <end position="181"/>
    </location>
</feature>
<organism evidence="2 3">
    <name type="scientific">Frankliniella fusca</name>
    <dbReference type="NCBI Taxonomy" id="407009"/>
    <lineage>
        <taxon>Eukaryota</taxon>
        <taxon>Metazoa</taxon>
        <taxon>Ecdysozoa</taxon>
        <taxon>Arthropoda</taxon>
        <taxon>Hexapoda</taxon>
        <taxon>Insecta</taxon>
        <taxon>Pterygota</taxon>
        <taxon>Neoptera</taxon>
        <taxon>Paraneoptera</taxon>
        <taxon>Thysanoptera</taxon>
        <taxon>Terebrantia</taxon>
        <taxon>Thripoidea</taxon>
        <taxon>Thripidae</taxon>
        <taxon>Frankliniella</taxon>
    </lineage>
</organism>
<dbReference type="EMBL" id="JAHWGI010000166">
    <property type="protein sequence ID" value="KAK3910444.1"/>
    <property type="molecule type" value="Genomic_DNA"/>
</dbReference>
<reference evidence="2" key="2">
    <citation type="journal article" date="2023" name="BMC Genomics">
        <title>Pest status, molecular evolution, and epigenetic factors derived from the genome assembly of Frankliniella fusca, a thysanopteran phytovirus vector.</title>
        <authorList>
            <person name="Catto M.A."/>
            <person name="Labadie P.E."/>
            <person name="Jacobson A.L."/>
            <person name="Kennedy G.G."/>
            <person name="Srinivasan R."/>
            <person name="Hunt B.G."/>
        </authorList>
    </citation>
    <scope>NUCLEOTIDE SEQUENCE</scope>
    <source>
        <strain evidence="2">PL_HMW_Pooled</strain>
    </source>
</reference>
<accession>A0AAE1L976</accession>
<evidence type="ECO:0000313" key="2">
    <source>
        <dbReference type="EMBL" id="KAK3910444.1"/>
    </source>
</evidence>
<reference evidence="2" key="1">
    <citation type="submission" date="2021-07" db="EMBL/GenBank/DDBJ databases">
        <authorList>
            <person name="Catto M.A."/>
            <person name="Jacobson A."/>
            <person name="Kennedy G."/>
            <person name="Labadie P."/>
            <person name="Hunt B.G."/>
            <person name="Srinivasan R."/>
        </authorList>
    </citation>
    <scope>NUCLEOTIDE SEQUENCE</scope>
    <source>
        <strain evidence="2">PL_HMW_Pooled</strain>
        <tissue evidence="2">Head</tissue>
    </source>
</reference>
<dbReference type="Proteomes" id="UP001219518">
    <property type="component" value="Unassembled WGS sequence"/>
</dbReference>
<comment type="caution">
    <text evidence="2">The sequence shown here is derived from an EMBL/GenBank/DDBJ whole genome shotgun (WGS) entry which is preliminary data.</text>
</comment>
<dbReference type="AlphaFoldDB" id="A0AAE1L976"/>
<proteinExistence type="predicted"/>
<sequence>GAGAGAGRRLLLQHAAVAPSAREQVLAAALLRLAAPLTLQERVVLLVALRGHCRPRARLGPRLPVLLQQVLVVVHEELLGRGLVLKVAVVVAGRNDVDLLAVLDDHAAEGGQVDAVARLLACGGLNVPGARGGGSLTRPPPRRSHRGRAHRRRPVALSARVSGDGTARGTPLATVGGPLPAERLRGGGLGGDGGRCPGRGLTAAAHAAPVLPQLDELDLLAARHAAHVELALAFGRALHRVLLSAQLEVAGAAHLGGQAPGSAASCRPRAGTPFSRRPTWRAAAPAWSAWPGPG</sequence>
<feature type="region of interest" description="Disordered" evidence="1">
    <location>
        <begin position="256"/>
        <end position="277"/>
    </location>
</feature>
<protein>
    <submittedName>
        <fullName evidence="2">Spatacsin</fullName>
    </submittedName>
</protein>
<feature type="compositionally biased region" description="Basic residues" evidence="1">
    <location>
        <begin position="140"/>
        <end position="154"/>
    </location>
</feature>
<feature type="non-terminal residue" evidence="2">
    <location>
        <position position="294"/>
    </location>
</feature>
<evidence type="ECO:0000313" key="3">
    <source>
        <dbReference type="Proteomes" id="UP001219518"/>
    </source>
</evidence>